<dbReference type="AlphaFoldDB" id="B9L8Y0"/>
<keyword evidence="6 8" id="KW-0315">Glutamine amidotransferase</keyword>
<protein>
    <recommendedName>
        <fullName evidence="3">asparagine synthase (glutamine-hydrolyzing)</fullName>
        <ecNumber evidence="3">6.3.5.4</ecNumber>
    </recommendedName>
</protein>
<dbReference type="GO" id="GO:0004066">
    <property type="term" value="F:asparagine synthase (glutamine-hydrolyzing) activity"/>
    <property type="evidence" value="ECO:0007669"/>
    <property type="project" value="UniProtKB-EC"/>
</dbReference>
<dbReference type="InterPro" id="IPR051786">
    <property type="entry name" value="ASN_synthetase/amidase"/>
</dbReference>
<dbReference type="EC" id="6.3.5.4" evidence="3"/>
<dbReference type="InterPro" id="IPR001962">
    <property type="entry name" value="Asn_synthase"/>
</dbReference>
<feature type="active site" description="For GATase activity" evidence="8">
    <location>
        <position position="2"/>
    </location>
</feature>
<dbReference type="GO" id="GO:0006529">
    <property type="term" value="P:asparagine biosynthetic process"/>
    <property type="evidence" value="ECO:0007669"/>
    <property type="project" value="UniProtKB-KW"/>
</dbReference>
<comment type="pathway">
    <text evidence="1">Amino-acid biosynthesis; L-asparagine biosynthesis; L-asparagine from L-aspartate (L-Gln route): step 1/1.</text>
</comment>
<dbReference type="InterPro" id="IPR014729">
    <property type="entry name" value="Rossmann-like_a/b/a_fold"/>
</dbReference>
<dbReference type="HOGENOM" id="CLU_014658_3_0_7"/>
<dbReference type="Pfam" id="PF00733">
    <property type="entry name" value="Asn_synthase"/>
    <property type="match status" value="1"/>
</dbReference>
<evidence type="ECO:0000256" key="9">
    <source>
        <dbReference type="PIRSR" id="PIRSR001589-2"/>
    </source>
</evidence>
<evidence type="ECO:0000259" key="11">
    <source>
        <dbReference type="PROSITE" id="PS51278"/>
    </source>
</evidence>
<keyword evidence="8" id="KW-0061">Asparagine biosynthesis</keyword>
<comment type="catalytic activity">
    <reaction evidence="7">
        <text>L-aspartate + L-glutamine + ATP + H2O = L-asparagine + L-glutamate + AMP + diphosphate + H(+)</text>
        <dbReference type="Rhea" id="RHEA:12228"/>
        <dbReference type="ChEBI" id="CHEBI:15377"/>
        <dbReference type="ChEBI" id="CHEBI:15378"/>
        <dbReference type="ChEBI" id="CHEBI:29985"/>
        <dbReference type="ChEBI" id="CHEBI:29991"/>
        <dbReference type="ChEBI" id="CHEBI:30616"/>
        <dbReference type="ChEBI" id="CHEBI:33019"/>
        <dbReference type="ChEBI" id="CHEBI:58048"/>
        <dbReference type="ChEBI" id="CHEBI:58359"/>
        <dbReference type="ChEBI" id="CHEBI:456215"/>
        <dbReference type="EC" id="6.3.5.4"/>
    </reaction>
</comment>
<name>B9L8Y0_NAUPA</name>
<evidence type="ECO:0000256" key="1">
    <source>
        <dbReference type="ARBA" id="ARBA00005187"/>
    </source>
</evidence>
<dbReference type="RefSeq" id="WP_012663735.1">
    <property type="nucleotide sequence ID" value="NC_012115.1"/>
</dbReference>
<dbReference type="PROSITE" id="PS51278">
    <property type="entry name" value="GATASE_TYPE_2"/>
    <property type="match status" value="1"/>
</dbReference>
<keyword evidence="4 9" id="KW-0547">Nucleotide-binding</keyword>
<feature type="domain" description="Glutamine amidotransferase type-2" evidence="11">
    <location>
        <begin position="2"/>
        <end position="169"/>
    </location>
</feature>
<feature type="binding site" evidence="9">
    <location>
        <begin position="333"/>
        <end position="334"/>
    </location>
    <ligand>
        <name>ATP</name>
        <dbReference type="ChEBI" id="CHEBI:30616"/>
    </ligand>
</feature>
<dbReference type="InterPro" id="IPR006426">
    <property type="entry name" value="Asn_synth_AEB"/>
</dbReference>
<evidence type="ECO:0000256" key="5">
    <source>
        <dbReference type="ARBA" id="ARBA00022840"/>
    </source>
</evidence>
<dbReference type="InterPro" id="IPR017932">
    <property type="entry name" value="GATase_2_dom"/>
</dbReference>
<gene>
    <name evidence="12" type="primary">asnB</name>
    <name evidence="12" type="ordered locus">NAMH_0676</name>
</gene>
<dbReference type="PANTHER" id="PTHR43284">
    <property type="entry name" value="ASPARAGINE SYNTHETASE (GLUTAMINE-HYDROLYZING)"/>
    <property type="match status" value="1"/>
</dbReference>
<dbReference type="PANTHER" id="PTHR43284:SF1">
    <property type="entry name" value="ASPARAGINE SYNTHETASE"/>
    <property type="match status" value="1"/>
</dbReference>
<organism evidence="12 13">
    <name type="scientific">Nautilia profundicola (strain ATCC BAA-1463 / DSM 18972 / AmH)</name>
    <dbReference type="NCBI Taxonomy" id="598659"/>
    <lineage>
        <taxon>Bacteria</taxon>
        <taxon>Pseudomonadati</taxon>
        <taxon>Campylobacterota</taxon>
        <taxon>Epsilonproteobacteria</taxon>
        <taxon>Nautiliales</taxon>
        <taxon>Nautiliaceae</taxon>
        <taxon>Nautilia</taxon>
    </lineage>
</organism>
<sequence>MCAILGILNNIETDKFKYALNLMSHRGYDNQKIIQTPFGTFGFNRLSIENRNINIQPLYKNGIVVMFNGEIYNYKKLISEYRLNTNTEVETIYELWIRFGVDFVQKLEGMFAIAVYDKKIYLFRDEFGKKPLYFTKKGIFASEIKAILPFIEKKINYQALSEYLAYNSSIAPNTIYEGIYKLPAGCYYDGEIKRWHDFERMENVKWTMENVCDEVESLLTKSIEKRLMGEVEIGSLLSGGVDSSLIAAMMSKYGKIKTFSIGYDGYENYDERRYARLTAEHIGSEHYEINYSKKIFFDEFENVLFAMDEPVADSSFFPANYLAKNIPLKVVLSGEGSDELFLGYRRYNEYLGFFDAYLPNKKWLKKYLERHPEDIKEWEIFRRFFADEVVFRGINETFFQRQINRALKKYAHEVDYKRFVKRWGSFDFTYFDLKVWIGEVLLMKLDKMFMANNIEARSPFLDRNLVNFVFSLPEDVRGKNKWVIKEIAKKHVPSEIVKRRKKGFAFPFLEWLKEENELRLIIDVNRETKIFNEEYLKEIIKTGHKRYKQHLWSLYLFSRFIKKEFL</sequence>
<evidence type="ECO:0000313" key="13">
    <source>
        <dbReference type="Proteomes" id="UP000000448"/>
    </source>
</evidence>
<dbReference type="MEROPS" id="C44.001"/>
<feature type="site" description="Important for beta-aspartyl-AMP intermediate formation" evidence="10">
    <location>
        <position position="335"/>
    </location>
</feature>
<dbReference type="NCBIfam" id="TIGR01536">
    <property type="entry name" value="asn_synth_AEB"/>
    <property type="match status" value="1"/>
</dbReference>
<dbReference type="OrthoDB" id="9763290at2"/>
<dbReference type="InterPro" id="IPR029055">
    <property type="entry name" value="Ntn_hydrolases_N"/>
</dbReference>
<dbReference type="Proteomes" id="UP000000448">
    <property type="component" value="Chromosome"/>
</dbReference>
<dbReference type="PIRSF" id="PIRSF001589">
    <property type="entry name" value="Asn_synthetase_glu-h"/>
    <property type="match status" value="1"/>
</dbReference>
<evidence type="ECO:0000256" key="3">
    <source>
        <dbReference type="ARBA" id="ARBA00012737"/>
    </source>
</evidence>
<keyword evidence="5 9" id="KW-0067">ATP-binding</keyword>
<dbReference type="SUPFAM" id="SSF56235">
    <property type="entry name" value="N-terminal nucleophile aminohydrolases (Ntn hydrolases)"/>
    <property type="match status" value="1"/>
</dbReference>
<evidence type="ECO:0000313" key="12">
    <source>
        <dbReference type="EMBL" id="ACM92364.1"/>
    </source>
</evidence>
<evidence type="ECO:0000256" key="7">
    <source>
        <dbReference type="ARBA" id="ARBA00048741"/>
    </source>
</evidence>
<keyword evidence="12" id="KW-0436">Ligase</keyword>
<proteinExistence type="inferred from homology"/>
<keyword evidence="8" id="KW-0028">Amino-acid biosynthesis</keyword>
<dbReference type="Pfam" id="PF13537">
    <property type="entry name" value="GATase_7"/>
    <property type="match status" value="1"/>
</dbReference>
<dbReference type="KEGG" id="nam:NAMH_0676"/>
<dbReference type="STRING" id="598659.NAMH_0676"/>
<dbReference type="Gene3D" id="3.40.50.620">
    <property type="entry name" value="HUPs"/>
    <property type="match status" value="1"/>
</dbReference>
<feature type="binding site" evidence="9">
    <location>
        <position position="236"/>
    </location>
    <ligand>
        <name>ATP</name>
        <dbReference type="ChEBI" id="CHEBI:30616"/>
    </ligand>
</feature>
<dbReference type="GO" id="GO:0005829">
    <property type="term" value="C:cytosol"/>
    <property type="evidence" value="ECO:0007669"/>
    <property type="project" value="TreeGrafter"/>
</dbReference>
<evidence type="ECO:0000256" key="10">
    <source>
        <dbReference type="PIRSR" id="PIRSR001589-3"/>
    </source>
</evidence>
<dbReference type="eggNOG" id="COG0367">
    <property type="taxonomic scope" value="Bacteria"/>
</dbReference>
<dbReference type="SUPFAM" id="SSF52402">
    <property type="entry name" value="Adenine nucleotide alpha hydrolases-like"/>
    <property type="match status" value="1"/>
</dbReference>
<dbReference type="CDD" id="cd01991">
    <property type="entry name" value="Asn_synthase_B_C"/>
    <property type="match status" value="1"/>
</dbReference>
<dbReference type="GO" id="GO:0005524">
    <property type="term" value="F:ATP binding"/>
    <property type="evidence" value="ECO:0007669"/>
    <property type="project" value="UniProtKB-KW"/>
</dbReference>
<comment type="similarity">
    <text evidence="2">Belongs to the asparagine synthetase family.</text>
</comment>
<dbReference type="CDD" id="cd00712">
    <property type="entry name" value="AsnB"/>
    <property type="match status" value="1"/>
</dbReference>
<dbReference type="InterPro" id="IPR033738">
    <property type="entry name" value="AsnB_N"/>
</dbReference>
<keyword evidence="13" id="KW-1185">Reference proteome</keyword>
<accession>B9L8Y0</accession>
<reference evidence="12 13" key="1">
    <citation type="journal article" date="2009" name="PLoS Genet.">
        <title>Adaptations to submarine hydrothermal environments exemplified by the genome of Nautilia profundicola.</title>
        <authorList>
            <person name="Campbell B.J."/>
            <person name="Smith J.L."/>
            <person name="Hanson T.E."/>
            <person name="Klotz M.G."/>
            <person name="Stein L.Y."/>
            <person name="Lee C.K."/>
            <person name="Wu D."/>
            <person name="Robinson J.M."/>
            <person name="Khouri H.M."/>
            <person name="Eisen J.A."/>
            <person name="Cary S.C."/>
        </authorList>
    </citation>
    <scope>NUCLEOTIDE SEQUENCE [LARGE SCALE GENOMIC DNA]</scope>
    <source>
        <strain evidence="13">ATCC BAA-1463 / DSM 18972 / AmH</strain>
    </source>
</reference>
<feature type="binding site" evidence="9">
    <location>
        <position position="261"/>
    </location>
    <ligand>
        <name>ATP</name>
        <dbReference type="ChEBI" id="CHEBI:30616"/>
    </ligand>
</feature>
<evidence type="ECO:0000256" key="8">
    <source>
        <dbReference type="PIRSR" id="PIRSR001589-1"/>
    </source>
</evidence>
<dbReference type="EMBL" id="CP001279">
    <property type="protein sequence ID" value="ACM92364.1"/>
    <property type="molecule type" value="Genomic_DNA"/>
</dbReference>
<evidence type="ECO:0000256" key="2">
    <source>
        <dbReference type="ARBA" id="ARBA00005752"/>
    </source>
</evidence>
<evidence type="ECO:0000256" key="4">
    <source>
        <dbReference type="ARBA" id="ARBA00022741"/>
    </source>
</evidence>
<evidence type="ECO:0000256" key="6">
    <source>
        <dbReference type="ARBA" id="ARBA00022962"/>
    </source>
</evidence>
<dbReference type="Gene3D" id="3.60.20.10">
    <property type="entry name" value="Glutamine Phosphoribosylpyrophosphate, subunit 1, domain 1"/>
    <property type="match status" value="1"/>
</dbReference>